<reference evidence="2" key="1">
    <citation type="submission" date="2020-02" db="EMBL/GenBank/DDBJ databases">
        <authorList>
            <person name="Meier V. D."/>
        </authorList>
    </citation>
    <scope>NUCLEOTIDE SEQUENCE</scope>
    <source>
        <strain evidence="2">AVDCRST_MAG04</strain>
    </source>
</reference>
<proteinExistence type="predicted"/>
<dbReference type="EMBL" id="CADCTL010000181">
    <property type="protein sequence ID" value="CAA9260602.1"/>
    <property type="molecule type" value="Genomic_DNA"/>
</dbReference>
<feature type="non-terminal residue" evidence="2">
    <location>
        <position position="1"/>
    </location>
</feature>
<name>A0A6J4IVE9_9PROT</name>
<gene>
    <name evidence="2" type="ORF">AVDCRST_MAG04-2661</name>
</gene>
<evidence type="ECO:0000256" key="1">
    <source>
        <dbReference type="SAM" id="MobiDB-lite"/>
    </source>
</evidence>
<feature type="region of interest" description="Disordered" evidence="1">
    <location>
        <begin position="1"/>
        <end position="43"/>
    </location>
</feature>
<feature type="non-terminal residue" evidence="2">
    <location>
        <position position="43"/>
    </location>
</feature>
<protein>
    <submittedName>
        <fullName evidence="2">Uncharacterized protein</fullName>
    </submittedName>
</protein>
<evidence type="ECO:0000313" key="2">
    <source>
        <dbReference type="EMBL" id="CAA9260602.1"/>
    </source>
</evidence>
<organism evidence="2">
    <name type="scientific">uncultured Acetobacteraceae bacterium</name>
    <dbReference type="NCBI Taxonomy" id="169975"/>
    <lineage>
        <taxon>Bacteria</taxon>
        <taxon>Pseudomonadati</taxon>
        <taxon>Pseudomonadota</taxon>
        <taxon>Alphaproteobacteria</taxon>
        <taxon>Acetobacterales</taxon>
        <taxon>Acetobacteraceae</taxon>
        <taxon>environmental samples</taxon>
    </lineage>
</organism>
<dbReference type="AlphaFoldDB" id="A0A6J4IVE9"/>
<feature type="compositionally biased region" description="Basic residues" evidence="1">
    <location>
        <begin position="19"/>
        <end position="37"/>
    </location>
</feature>
<sequence length="43" mass="4770">WTRRRGAGRACGPSAWRSSRTRLGRAKARPGARRRSPRCASSC</sequence>
<accession>A0A6J4IVE9</accession>